<name>A0A559JG01_9BACL</name>
<evidence type="ECO:0000313" key="5">
    <source>
        <dbReference type="Proteomes" id="UP000316330"/>
    </source>
</evidence>
<evidence type="ECO:0000256" key="2">
    <source>
        <dbReference type="ARBA" id="ARBA00023163"/>
    </source>
</evidence>
<dbReference type="EMBL" id="VNJJ01000008">
    <property type="protein sequence ID" value="TVX98803.1"/>
    <property type="molecule type" value="Genomic_DNA"/>
</dbReference>
<dbReference type="InterPro" id="IPR009057">
    <property type="entry name" value="Homeodomain-like_sf"/>
</dbReference>
<dbReference type="PANTHER" id="PTHR43436:SF1">
    <property type="entry name" value="TRANSCRIPTIONAL REGULATORY PROTEIN"/>
    <property type="match status" value="1"/>
</dbReference>
<dbReference type="GO" id="GO:0043565">
    <property type="term" value="F:sequence-specific DNA binding"/>
    <property type="evidence" value="ECO:0007669"/>
    <property type="project" value="InterPro"/>
</dbReference>
<dbReference type="Pfam" id="PF00165">
    <property type="entry name" value="HTH_AraC"/>
    <property type="match status" value="1"/>
</dbReference>
<evidence type="ECO:0000259" key="3">
    <source>
        <dbReference type="PROSITE" id="PS01124"/>
    </source>
</evidence>
<evidence type="ECO:0000256" key="1">
    <source>
        <dbReference type="ARBA" id="ARBA00023015"/>
    </source>
</evidence>
<dbReference type="Proteomes" id="UP000316330">
    <property type="component" value="Unassembled WGS sequence"/>
</dbReference>
<dbReference type="PROSITE" id="PS01124">
    <property type="entry name" value="HTH_ARAC_FAMILY_2"/>
    <property type="match status" value="1"/>
</dbReference>
<dbReference type="SUPFAM" id="SSF46689">
    <property type="entry name" value="Homeodomain-like"/>
    <property type="match status" value="1"/>
</dbReference>
<gene>
    <name evidence="4" type="ORF">FPZ45_15230</name>
</gene>
<dbReference type="Gene3D" id="1.10.10.60">
    <property type="entry name" value="Homeodomain-like"/>
    <property type="match status" value="1"/>
</dbReference>
<keyword evidence="5" id="KW-1185">Reference proteome</keyword>
<accession>A0A559JG01</accession>
<sequence length="43" mass="4903">MLTESTHVADIAFEVGYESPSQFSREYARLFGFSPVSDIKRFS</sequence>
<dbReference type="GO" id="GO:0003700">
    <property type="term" value="F:DNA-binding transcription factor activity"/>
    <property type="evidence" value="ECO:0007669"/>
    <property type="project" value="InterPro"/>
</dbReference>
<proteinExistence type="predicted"/>
<dbReference type="AlphaFoldDB" id="A0A559JG01"/>
<dbReference type="PANTHER" id="PTHR43436">
    <property type="entry name" value="ARAC-FAMILY TRANSCRIPTIONAL REGULATOR"/>
    <property type="match status" value="1"/>
</dbReference>
<evidence type="ECO:0000313" key="4">
    <source>
        <dbReference type="EMBL" id="TVX98803.1"/>
    </source>
</evidence>
<keyword evidence="1" id="KW-0805">Transcription regulation</keyword>
<dbReference type="InterPro" id="IPR018060">
    <property type="entry name" value="HTH_AraC"/>
</dbReference>
<feature type="domain" description="HTH araC/xylS-type" evidence="3">
    <location>
        <begin position="1"/>
        <end position="41"/>
    </location>
</feature>
<reference evidence="4 5" key="1">
    <citation type="submission" date="2019-07" db="EMBL/GenBank/DDBJ databases">
        <authorList>
            <person name="Kim J."/>
        </authorList>
    </citation>
    <scope>NUCLEOTIDE SEQUENCE [LARGE SCALE GENOMIC DNA]</scope>
    <source>
        <strain evidence="4 5">G13</strain>
    </source>
</reference>
<dbReference type="OrthoDB" id="34150at2"/>
<keyword evidence="2" id="KW-0804">Transcription</keyword>
<protein>
    <submittedName>
        <fullName evidence="4">Helix-turn-helix transcriptional regulator</fullName>
    </submittedName>
</protein>
<comment type="caution">
    <text evidence="4">The sequence shown here is derived from an EMBL/GenBank/DDBJ whole genome shotgun (WGS) entry which is preliminary data.</text>
</comment>
<organism evidence="4 5">
    <name type="scientific">Cohnella terricola</name>
    <dbReference type="NCBI Taxonomy" id="1289167"/>
    <lineage>
        <taxon>Bacteria</taxon>
        <taxon>Bacillati</taxon>
        <taxon>Bacillota</taxon>
        <taxon>Bacilli</taxon>
        <taxon>Bacillales</taxon>
        <taxon>Paenibacillaceae</taxon>
        <taxon>Cohnella</taxon>
    </lineage>
</organism>